<dbReference type="Proteomes" id="UP000695000">
    <property type="component" value="Unplaced"/>
</dbReference>
<evidence type="ECO:0000256" key="3">
    <source>
        <dbReference type="ARBA" id="ARBA00022723"/>
    </source>
</evidence>
<name>A0ABM1M8T0_NICVS</name>
<gene>
    <name evidence="10" type="primary">LOC108558548</name>
</gene>
<keyword evidence="9" id="KW-1185">Reference proteome</keyword>
<dbReference type="SMART" id="SM00757">
    <property type="entry name" value="CRA"/>
    <property type="match status" value="1"/>
</dbReference>
<comment type="subcellular location">
    <subcellularLocation>
        <location evidence="1">Cytoplasm</location>
    </subcellularLocation>
</comment>
<keyword evidence="4 6" id="KW-0863">Zinc-finger</keyword>
<protein>
    <submittedName>
        <fullName evidence="10">Protein RMD5 homolog A isoform X1</fullName>
    </submittedName>
</protein>
<evidence type="ECO:0000256" key="2">
    <source>
        <dbReference type="ARBA" id="ARBA00022490"/>
    </source>
</evidence>
<dbReference type="SMART" id="SM00668">
    <property type="entry name" value="CTLH"/>
    <property type="match status" value="1"/>
</dbReference>
<dbReference type="PROSITE" id="PS51867">
    <property type="entry name" value="ZF_RING_GID"/>
    <property type="match status" value="1"/>
</dbReference>
<dbReference type="PROSITE" id="PS50897">
    <property type="entry name" value="CTLH"/>
    <property type="match status" value="1"/>
</dbReference>
<evidence type="ECO:0000256" key="6">
    <source>
        <dbReference type="PROSITE-ProRule" id="PRU01215"/>
    </source>
</evidence>
<evidence type="ECO:0000256" key="4">
    <source>
        <dbReference type="ARBA" id="ARBA00022771"/>
    </source>
</evidence>
<evidence type="ECO:0000313" key="10">
    <source>
        <dbReference type="RefSeq" id="XP_017770980.1"/>
    </source>
</evidence>
<feature type="domain" description="RING-Gid-type" evidence="8">
    <location>
        <begin position="359"/>
        <end position="400"/>
    </location>
</feature>
<dbReference type="SMART" id="SM00667">
    <property type="entry name" value="LisH"/>
    <property type="match status" value="1"/>
</dbReference>
<reference evidence="10" key="1">
    <citation type="submission" date="2025-08" db="UniProtKB">
        <authorList>
            <consortium name="RefSeq"/>
        </authorList>
    </citation>
    <scope>IDENTIFICATION</scope>
    <source>
        <tissue evidence="10">Whole Larva</tissue>
    </source>
</reference>
<keyword evidence="2" id="KW-0963">Cytoplasm</keyword>
<dbReference type="InterPro" id="IPR044063">
    <property type="entry name" value="ZF_RING_GID"/>
</dbReference>
<evidence type="ECO:0000259" key="8">
    <source>
        <dbReference type="PROSITE" id="PS51867"/>
    </source>
</evidence>
<feature type="domain" description="CTLH" evidence="7">
    <location>
        <begin position="154"/>
        <end position="211"/>
    </location>
</feature>
<dbReference type="GeneID" id="108558548"/>
<dbReference type="SUPFAM" id="SSF57850">
    <property type="entry name" value="RING/U-box"/>
    <property type="match status" value="1"/>
</dbReference>
<dbReference type="InterPro" id="IPR006594">
    <property type="entry name" value="LisH"/>
</dbReference>
<keyword evidence="3" id="KW-0479">Metal-binding</keyword>
<evidence type="ECO:0000256" key="1">
    <source>
        <dbReference type="ARBA" id="ARBA00004496"/>
    </source>
</evidence>
<dbReference type="InterPro" id="IPR024964">
    <property type="entry name" value="CTLH/CRA"/>
</dbReference>
<proteinExistence type="predicted"/>
<evidence type="ECO:0000313" key="9">
    <source>
        <dbReference type="Proteomes" id="UP000695000"/>
    </source>
</evidence>
<dbReference type="Pfam" id="PF10607">
    <property type="entry name" value="CTLH"/>
    <property type="match status" value="1"/>
</dbReference>
<dbReference type="PANTHER" id="PTHR12170">
    <property type="entry name" value="MACROPHAGE ERYTHROBLAST ATTACHER-RELATED"/>
    <property type="match status" value="1"/>
</dbReference>
<sequence>MEGCCAVEREVDKVTTKFQSINEHAGRTLQDLVLYIENLKVELENAPEDHELTIGQKDLLAAAMSKVKETISRLATDHRDLHGTVSKVGKAIDRNFVSDFAATSREDVFAGQEKLELINKVICQHFYRQGMRDVADELAKESDLQDVEFQEREPFTELNHILDSLKDRNLEPALAWSLANREALYGIESSLEFKLHRLRFIELLKKGPNHQTDAITYARTHFRQFVDRHEKDIQTLMGMLLFVPNGIGTSPYGGLLLDSEMWMDVYEVFTKDACRMLGVSVHSPLSTCVNAGCTAIPALLNIKQVMMQRQVAGIWNGRDELPVRVVTANYQYIVFLRHPCLKIEIDLGTEARYHSMFACPILRQQSTETNPPMRLICGHVISKDALDKLCTGNKMKCPYCPVEQSPNDARLIYF</sequence>
<dbReference type="RefSeq" id="XP_017770980.1">
    <property type="nucleotide sequence ID" value="XM_017915491.1"/>
</dbReference>
<dbReference type="PROSITE" id="PS50896">
    <property type="entry name" value="LISH"/>
    <property type="match status" value="1"/>
</dbReference>
<dbReference type="InterPro" id="IPR013144">
    <property type="entry name" value="CRA_dom"/>
</dbReference>
<dbReference type="InterPro" id="IPR045098">
    <property type="entry name" value="Fyv10_fam"/>
</dbReference>
<evidence type="ECO:0000256" key="5">
    <source>
        <dbReference type="ARBA" id="ARBA00022833"/>
    </source>
</evidence>
<dbReference type="InterPro" id="IPR006595">
    <property type="entry name" value="CTLH_C"/>
</dbReference>
<dbReference type="PANTHER" id="PTHR12170:SF3">
    <property type="entry name" value="GH10162P"/>
    <property type="match status" value="1"/>
</dbReference>
<keyword evidence="5" id="KW-0862">Zinc</keyword>
<feature type="zinc finger region" description="RING-Gid-type" evidence="6">
    <location>
        <begin position="359"/>
        <end position="400"/>
    </location>
</feature>
<evidence type="ECO:0000259" key="7">
    <source>
        <dbReference type="PROSITE" id="PS50897"/>
    </source>
</evidence>
<accession>A0ABM1M8T0</accession>
<organism evidence="9 10">
    <name type="scientific">Nicrophorus vespilloides</name>
    <name type="common">Boreal carrion beetle</name>
    <dbReference type="NCBI Taxonomy" id="110193"/>
    <lineage>
        <taxon>Eukaryota</taxon>
        <taxon>Metazoa</taxon>
        <taxon>Ecdysozoa</taxon>
        <taxon>Arthropoda</taxon>
        <taxon>Hexapoda</taxon>
        <taxon>Insecta</taxon>
        <taxon>Pterygota</taxon>
        <taxon>Neoptera</taxon>
        <taxon>Endopterygota</taxon>
        <taxon>Coleoptera</taxon>
        <taxon>Polyphaga</taxon>
        <taxon>Staphyliniformia</taxon>
        <taxon>Silphidae</taxon>
        <taxon>Nicrophorinae</taxon>
        <taxon>Nicrophorus</taxon>
    </lineage>
</organism>